<evidence type="ECO:0000256" key="3">
    <source>
        <dbReference type="ARBA" id="ARBA00022840"/>
    </source>
</evidence>
<reference evidence="6" key="1">
    <citation type="submission" date="2021-01" db="EMBL/GenBank/DDBJ databases">
        <authorList>
            <person name="Corre E."/>
            <person name="Pelletier E."/>
            <person name="Niang G."/>
            <person name="Scheremetjew M."/>
            <person name="Finn R."/>
            <person name="Kale V."/>
            <person name="Holt S."/>
            <person name="Cochrane G."/>
            <person name="Meng A."/>
            <person name="Brown T."/>
            <person name="Cohen L."/>
        </authorList>
    </citation>
    <scope>NUCLEOTIDE SEQUENCE</scope>
    <source>
        <strain evidence="6">Clade-A-BCC118000</strain>
    </source>
</reference>
<organism evidence="6">
    <name type="scientific">Ostreococcus sp. 'lucimarinus'</name>
    <dbReference type="NCBI Taxonomy" id="242159"/>
    <lineage>
        <taxon>Eukaryota</taxon>
        <taxon>Viridiplantae</taxon>
        <taxon>Chlorophyta</taxon>
        <taxon>Mamiellophyceae</taxon>
        <taxon>Mamiellales</taxon>
        <taxon>Bathycoccaceae</taxon>
        <taxon>Ostreococcus</taxon>
    </lineage>
</organism>
<dbReference type="PANTHER" id="PTHR19211">
    <property type="entry name" value="ATP-BINDING TRANSPORT PROTEIN-RELATED"/>
    <property type="match status" value="1"/>
</dbReference>
<dbReference type="SMART" id="SM00382">
    <property type="entry name" value="AAA"/>
    <property type="match status" value="1"/>
</dbReference>
<dbReference type="Pfam" id="PF00005">
    <property type="entry name" value="ABC_tran"/>
    <property type="match status" value="1"/>
</dbReference>
<sequence>MGVTVGALEQTATSGSTMTVFEEATSRMTHVRDAEAAVERATRALAADEAGAAARLADARERYDAVGGATAEKRASSVLKGLGFSEAVMRARCDTLSGGWQMRVALARTLLSPAGDSREAGVKGGLLLLDEPSNHLDGDARAWLVNWIKSYAGTVVLVSHDEELLACVDRIVEVRGGKLGNFKGDYARFLKEREARRAQALSSLEKEGQKAAKLNQFITKFGAKATKASAAKSKAKALDKVQEKIEDLTELAGEGDLGEGPGDAKKVVLRLPNPPQGAREILIAKDLAVGYAAVGSTLVTDVNVTVTKGDRLLVIGPNGAGKSTFLKTIGGELPEMSGTVERGEGCVVGYFSQDLAQQLPAEVDALTHVLDVARKVDKSITMERARGVLGALGITGSAAVDRTIGSLSGGEKARVALAAFVLKPVNVLLLDEASNHLDGTAIEALCDGLRGWEGAVIAITHNPAFAAALNPTIVAKVENGAFSARMRVAGDELGVGDYAARAPPTERPPFPTAADAADAADDERARKSRRAMEKEAANAPKTIDKIERALAVLDAQIAALDADLVAAGADVARALDLQRQKDEKLAKQALYYDEWERLESIVARVAAFDAEL</sequence>
<feature type="region of interest" description="Disordered" evidence="4">
    <location>
        <begin position="501"/>
        <end position="538"/>
    </location>
</feature>
<dbReference type="Gene3D" id="3.40.50.300">
    <property type="entry name" value="P-loop containing nucleotide triphosphate hydrolases"/>
    <property type="match status" value="2"/>
</dbReference>
<feature type="compositionally biased region" description="Basic and acidic residues" evidence="4">
    <location>
        <begin position="522"/>
        <end position="538"/>
    </location>
</feature>
<feature type="domain" description="ABC transporter" evidence="5">
    <location>
        <begin position="282"/>
        <end position="504"/>
    </location>
</feature>
<dbReference type="InterPro" id="IPR003593">
    <property type="entry name" value="AAA+_ATPase"/>
</dbReference>
<dbReference type="GO" id="GO:0016887">
    <property type="term" value="F:ATP hydrolysis activity"/>
    <property type="evidence" value="ECO:0007669"/>
    <property type="project" value="InterPro"/>
</dbReference>
<dbReference type="PROSITE" id="PS50893">
    <property type="entry name" value="ABC_TRANSPORTER_2"/>
    <property type="match status" value="1"/>
</dbReference>
<dbReference type="GO" id="GO:0005524">
    <property type="term" value="F:ATP binding"/>
    <property type="evidence" value="ECO:0007669"/>
    <property type="project" value="UniProtKB-KW"/>
</dbReference>
<dbReference type="EMBL" id="HBDX01001488">
    <property type="protein sequence ID" value="CAD8220577.1"/>
    <property type="molecule type" value="Transcribed_RNA"/>
</dbReference>
<keyword evidence="1" id="KW-0677">Repeat</keyword>
<dbReference type="CDD" id="cd03221">
    <property type="entry name" value="ABCF_EF-3"/>
    <property type="match status" value="1"/>
</dbReference>
<evidence type="ECO:0000313" key="6">
    <source>
        <dbReference type="EMBL" id="CAD8220577.1"/>
    </source>
</evidence>
<dbReference type="AlphaFoldDB" id="A0A7R9XQC9"/>
<dbReference type="InterPro" id="IPR027417">
    <property type="entry name" value="P-loop_NTPase"/>
</dbReference>
<name>A0A7R9XQC9_9CHLO</name>
<dbReference type="SUPFAM" id="SSF52540">
    <property type="entry name" value="P-loop containing nucleoside triphosphate hydrolases"/>
    <property type="match status" value="2"/>
</dbReference>
<accession>A0A7R9XQC9</accession>
<evidence type="ECO:0000256" key="4">
    <source>
        <dbReference type="SAM" id="MobiDB-lite"/>
    </source>
</evidence>
<dbReference type="FunFam" id="3.40.50.300:FF:000011">
    <property type="entry name" value="Putative ABC transporter ATP-binding component"/>
    <property type="match status" value="1"/>
</dbReference>
<evidence type="ECO:0000256" key="1">
    <source>
        <dbReference type="ARBA" id="ARBA00022737"/>
    </source>
</evidence>
<gene>
    <name evidence="6" type="ORF">OLUC0939_LOCUS1296</name>
</gene>
<dbReference type="PROSITE" id="PS00211">
    <property type="entry name" value="ABC_TRANSPORTER_1"/>
    <property type="match status" value="1"/>
</dbReference>
<dbReference type="Pfam" id="PF12848">
    <property type="entry name" value="ABC_tran_Xtn"/>
    <property type="match status" value="1"/>
</dbReference>
<dbReference type="InterPro" id="IPR003439">
    <property type="entry name" value="ABC_transporter-like_ATP-bd"/>
</dbReference>
<dbReference type="InterPro" id="IPR017871">
    <property type="entry name" value="ABC_transporter-like_CS"/>
</dbReference>
<dbReference type="InterPro" id="IPR032781">
    <property type="entry name" value="ABC_tran_Xtn"/>
</dbReference>
<proteinExistence type="predicted"/>
<keyword evidence="2" id="KW-0547">Nucleotide-binding</keyword>
<dbReference type="PANTHER" id="PTHR19211:SF133">
    <property type="entry name" value="ABC TRANSPORTER FAMILY PROTEIN"/>
    <property type="match status" value="1"/>
</dbReference>
<evidence type="ECO:0000259" key="5">
    <source>
        <dbReference type="PROSITE" id="PS50893"/>
    </source>
</evidence>
<protein>
    <recommendedName>
        <fullName evidence="5">ABC transporter domain-containing protein</fullName>
    </recommendedName>
</protein>
<keyword evidence="3" id="KW-0067">ATP-binding</keyword>
<evidence type="ECO:0000256" key="2">
    <source>
        <dbReference type="ARBA" id="ARBA00022741"/>
    </source>
</evidence>
<dbReference type="InterPro" id="IPR050611">
    <property type="entry name" value="ABCF"/>
</dbReference>